<dbReference type="GO" id="GO:0005524">
    <property type="term" value="F:ATP binding"/>
    <property type="evidence" value="ECO:0007669"/>
    <property type="project" value="UniProtKB-UniRule"/>
</dbReference>
<keyword evidence="3 8" id="KW-0963">Cytoplasm</keyword>
<dbReference type="Pfam" id="PF02374">
    <property type="entry name" value="ArsA_ATPase"/>
    <property type="match status" value="1"/>
</dbReference>
<dbReference type="GeneTree" id="ENSGT00390000003817"/>
<evidence type="ECO:0000256" key="8">
    <source>
        <dbReference type="HAMAP-Rule" id="MF_03112"/>
    </source>
</evidence>
<dbReference type="GO" id="GO:0043529">
    <property type="term" value="C:GET complex"/>
    <property type="evidence" value="ECO:0007669"/>
    <property type="project" value="Ensembl"/>
</dbReference>
<feature type="binding site" evidence="8">
    <location>
        <position position="289"/>
    </location>
    <ligand>
        <name>Zn(2+)</name>
        <dbReference type="ChEBI" id="CHEBI:29105"/>
        <note>ligand shared between dimeric partners</note>
    </ligand>
</feature>
<comment type="subunit">
    <text evidence="8">Homodimer. Component of a transmembrane domain recognition complex (TRC). Interacts with SERP1 and SEC61B. Interacts with WRB.</text>
</comment>
<dbReference type="PANTHER" id="PTHR10803">
    <property type="entry name" value="ARSENICAL PUMP-DRIVING ATPASE ARSENITE-TRANSLOCATING ATPASE"/>
    <property type="match status" value="1"/>
</dbReference>
<dbReference type="GO" id="GO:0032977">
    <property type="term" value="F:membrane insertase activity"/>
    <property type="evidence" value="ECO:0007669"/>
    <property type="project" value="Ensembl"/>
</dbReference>
<evidence type="ECO:0000256" key="2">
    <source>
        <dbReference type="ARBA" id="ARBA00022448"/>
    </source>
</evidence>
<reference evidence="10" key="2">
    <citation type="submission" date="2025-08" db="UniProtKB">
        <authorList>
            <consortium name="Ensembl"/>
        </authorList>
    </citation>
    <scope>IDENTIFICATION</scope>
</reference>
<feature type="active site" evidence="8">
    <location>
        <position position="74"/>
    </location>
</feature>
<dbReference type="GO" id="GO:0046872">
    <property type="term" value="F:metal ion binding"/>
    <property type="evidence" value="ECO:0007669"/>
    <property type="project" value="UniProtKB-KW"/>
</dbReference>
<dbReference type="GO" id="GO:0005789">
    <property type="term" value="C:endoplasmic reticulum membrane"/>
    <property type="evidence" value="ECO:0007669"/>
    <property type="project" value="Ensembl"/>
</dbReference>
<dbReference type="InterPro" id="IPR016300">
    <property type="entry name" value="ATPase_ArsA/GET3"/>
</dbReference>
<feature type="binding site" evidence="8">
    <location>
        <position position="251"/>
    </location>
    <ligand>
        <name>ATP</name>
        <dbReference type="ChEBI" id="CHEBI:30616"/>
    </ligand>
</feature>
<dbReference type="GO" id="GO:0005730">
    <property type="term" value="C:nucleolus"/>
    <property type="evidence" value="ECO:0007669"/>
    <property type="project" value="UniProtKB-SubCell"/>
</dbReference>
<feature type="binding site" evidence="8">
    <location>
        <position position="292"/>
    </location>
    <ligand>
        <name>Zn(2+)</name>
        <dbReference type="ChEBI" id="CHEBI:29105"/>
        <note>ligand shared between dimeric partners</note>
    </ligand>
</feature>
<comment type="subcellular location">
    <subcellularLocation>
        <location evidence="8">Cytoplasm</location>
    </subcellularLocation>
    <subcellularLocation>
        <location evidence="8">Endoplasmic reticulum</location>
    </subcellularLocation>
    <subcellularLocation>
        <location evidence="8">Nucleus</location>
        <location evidence="8">Nucleolus</location>
    </subcellularLocation>
</comment>
<dbReference type="SUPFAM" id="SSF52540">
    <property type="entry name" value="P-loop containing nucleoside triphosphate hydrolases"/>
    <property type="match status" value="1"/>
</dbReference>
<dbReference type="PANTHER" id="PTHR10803:SF3">
    <property type="entry name" value="ATPASE GET3"/>
    <property type="match status" value="1"/>
</dbReference>
<reference evidence="10 11" key="1">
    <citation type="journal article" date="2020" name="Nat. Commun.">
        <title>Donkey genomes provide new insights into domestication and selection for coat color.</title>
        <authorList>
            <person name="Wang"/>
            <person name="C."/>
            <person name="Li"/>
            <person name="H."/>
            <person name="Guo"/>
            <person name="Y."/>
            <person name="Huang"/>
            <person name="J."/>
            <person name="Sun"/>
            <person name="Y."/>
            <person name="Min"/>
            <person name="J."/>
            <person name="Wang"/>
            <person name="J."/>
            <person name="Fang"/>
            <person name="X."/>
            <person name="Zhao"/>
            <person name="Z."/>
            <person name="Wang"/>
            <person name="S."/>
            <person name="Zhang"/>
            <person name="Y."/>
            <person name="Liu"/>
            <person name="Q."/>
            <person name="Jiang"/>
            <person name="Q."/>
            <person name="Wang"/>
            <person name="X."/>
            <person name="Guo"/>
            <person name="Y."/>
            <person name="Yang"/>
            <person name="C."/>
            <person name="Wang"/>
            <person name="Y."/>
            <person name="Tian"/>
            <person name="F."/>
            <person name="Zhuang"/>
            <person name="G."/>
            <person name="Fan"/>
            <person name="Y."/>
            <person name="Gao"/>
            <person name="Q."/>
            <person name="Li"/>
            <person name="Y."/>
            <person name="Ju"/>
            <person name="Z."/>
            <person name="Li"/>
            <person name="J."/>
            <person name="Li"/>
            <person name="R."/>
            <person name="Hou"/>
            <person name="M."/>
            <person name="Yang"/>
            <person name="G."/>
            <person name="Liu"/>
            <person name="G."/>
            <person name="Liu"/>
            <person name="W."/>
            <person name="Guo"/>
            <person name="J."/>
            <person name="Pan"/>
            <person name="S."/>
            <person name="Fan"/>
            <person name="G."/>
            <person name="Zhang"/>
            <person name="W."/>
            <person name="Zhang"/>
            <person name="R."/>
            <person name="Yu"/>
            <person name="J."/>
            <person name="Zhang"/>
            <person name="X."/>
            <person name="Yin"/>
            <person name="Q."/>
            <person name="Ji"/>
            <person name="C."/>
            <person name="Jin"/>
            <person name="Y."/>
            <person name="Yue"/>
            <person name="G."/>
            <person name="Liu"/>
            <person name="M."/>
            <person name="Xu"/>
            <person name="J."/>
            <person name="Liu"/>
            <person name="S."/>
            <person name="Jordana"/>
            <person name="J."/>
            <person name="Noce"/>
            <person name="A."/>
            <person name="Amills"/>
            <person name="M."/>
            <person name="Wu"/>
            <person name="D.D."/>
            <person name="Li"/>
            <person name="S."/>
            <person name="Zhou"/>
            <person name="X. and Zhong"/>
            <person name="J."/>
        </authorList>
    </citation>
    <scope>NUCLEOTIDE SEQUENCE [LARGE SCALE GENOMIC DNA]</scope>
</reference>
<feature type="binding site" evidence="8">
    <location>
        <begin position="45"/>
        <end position="52"/>
    </location>
    <ligand>
        <name>ATP</name>
        <dbReference type="ChEBI" id="CHEBI:30616"/>
    </ligand>
</feature>
<dbReference type="Proteomes" id="UP000694387">
    <property type="component" value="Chromosome 20"/>
</dbReference>
<dbReference type="InterPro" id="IPR027417">
    <property type="entry name" value="P-loop_NTPase"/>
</dbReference>
<reference evidence="10" key="3">
    <citation type="submission" date="2025-09" db="UniProtKB">
        <authorList>
            <consortium name="Ensembl"/>
        </authorList>
    </citation>
    <scope>IDENTIFICATION</scope>
</reference>
<evidence type="ECO:0000256" key="7">
    <source>
        <dbReference type="ARBA" id="ARBA00022840"/>
    </source>
</evidence>
<evidence type="ECO:0000259" key="9">
    <source>
        <dbReference type="Pfam" id="PF02374"/>
    </source>
</evidence>
<dbReference type="AlphaFoldDB" id="A0A8C4L817"/>
<keyword evidence="8" id="KW-0539">Nucleus</keyword>
<evidence type="ECO:0000256" key="5">
    <source>
        <dbReference type="ARBA" id="ARBA00022801"/>
    </source>
</evidence>
<protein>
    <submittedName>
        <fullName evidence="10">Guided entry of tail-anchored proteins factor 3, ATPase</fullName>
    </submittedName>
</protein>
<evidence type="ECO:0000256" key="4">
    <source>
        <dbReference type="ARBA" id="ARBA00022741"/>
    </source>
</evidence>
<keyword evidence="8" id="KW-0862">Zinc</keyword>
<dbReference type="Ensembl" id="ENSEAST00005006137.2">
    <property type="protein sequence ID" value="ENSEASP00005005615.2"/>
    <property type="gene ID" value="ENSEASG00005004153.2"/>
</dbReference>
<evidence type="ECO:0000256" key="6">
    <source>
        <dbReference type="ARBA" id="ARBA00022824"/>
    </source>
</evidence>
<keyword evidence="4 8" id="KW-0547">Nucleotide-binding</keyword>
<comment type="similarity">
    <text evidence="1 8">Belongs to the arsA ATPase family.</text>
</comment>
<dbReference type="HAMAP" id="MF_03112">
    <property type="entry name" value="Asna1_Get3"/>
    <property type="match status" value="1"/>
</dbReference>
<dbReference type="Gene3D" id="3.40.50.300">
    <property type="entry name" value="P-loop containing nucleotide triphosphate hydrolases"/>
    <property type="match status" value="1"/>
</dbReference>
<feature type="binding site" evidence="8">
    <location>
        <position position="278"/>
    </location>
    <ligand>
        <name>ATP</name>
        <dbReference type="ChEBI" id="CHEBI:30616"/>
    </ligand>
</feature>
<evidence type="ECO:0000313" key="10">
    <source>
        <dbReference type="Ensembl" id="ENSEASP00005005615.2"/>
    </source>
</evidence>
<accession>A0A8C4L817</accession>
<keyword evidence="6 8" id="KW-0256">Endoplasmic reticulum</keyword>
<keyword evidence="8" id="KW-0479">Metal-binding</keyword>
<comment type="function">
    <text evidence="8">ATPase required for the post-translational delivery of tail-anchored (TA) proteins to the endoplasmic reticulum. Recognizes and selectively binds the transmembrane domain of TA proteins in the cytosol. This complex then targets to the endoplasmic reticulum by membrane-bound receptors, where the tail-anchored protein is released for insertion. This process is regulated by ATP binding and hydrolysis. ATP binding drives the homodimer towards the closed dimer state, facilitating recognition of newly synthesized TA membrane proteins. ATP hydrolysis is required for insertion. Subsequently, the homodimer reverts towards the open dimer state, lowering its affinity for the membrane-bound receptor, and returning it to the cytosol to initiate a new round of targeting.</text>
</comment>
<feature type="domain" description="ArsA/GET3 Anion-transporting ATPase-like" evidence="9">
    <location>
        <begin position="38"/>
        <end position="307"/>
    </location>
</feature>
<keyword evidence="11" id="KW-1185">Reference proteome</keyword>
<dbReference type="InterPro" id="IPR027542">
    <property type="entry name" value="ATPase_ArsA/GET3_euk"/>
</dbReference>
<evidence type="ECO:0000313" key="11">
    <source>
        <dbReference type="Proteomes" id="UP000694387"/>
    </source>
</evidence>
<dbReference type="GO" id="GO:0016887">
    <property type="term" value="F:ATP hydrolysis activity"/>
    <property type="evidence" value="ECO:0007669"/>
    <property type="project" value="Ensembl"/>
</dbReference>
<name>A0A8C4L817_EQUAS</name>
<gene>
    <name evidence="10" type="primary">GET3</name>
    <name evidence="8" type="synonym">ASNA1</name>
</gene>
<dbReference type="GO" id="GO:0071816">
    <property type="term" value="P:tail-anchored membrane protein insertion into ER membrane"/>
    <property type="evidence" value="ECO:0007669"/>
    <property type="project" value="Ensembl"/>
</dbReference>
<dbReference type="GO" id="GO:0005654">
    <property type="term" value="C:nucleoplasm"/>
    <property type="evidence" value="ECO:0007669"/>
    <property type="project" value="Ensembl"/>
</dbReference>
<evidence type="ECO:0000256" key="3">
    <source>
        <dbReference type="ARBA" id="ARBA00022490"/>
    </source>
</evidence>
<organism evidence="10 11">
    <name type="scientific">Equus asinus</name>
    <name type="common">Donkey</name>
    <name type="synonym">Equus africanus asinus</name>
    <dbReference type="NCBI Taxonomy" id="9793"/>
    <lineage>
        <taxon>Eukaryota</taxon>
        <taxon>Metazoa</taxon>
        <taxon>Chordata</taxon>
        <taxon>Craniata</taxon>
        <taxon>Vertebrata</taxon>
        <taxon>Euteleostomi</taxon>
        <taxon>Mammalia</taxon>
        <taxon>Eutheria</taxon>
        <taxon>Laurasiatheria</taxon>
        <taxon>Perissodactyla</taxon>
        <taxon>Equidae</taxon>
        <taxon>Equus</taxon>
    </lineage>
</organism>
<keyword evidence="5 8" id="KW-0378">Hydrolase</keyword>
<evidence type="ECO:0000256" key="1">
    <source>
        <dbReference type="ARBA" id="ARBA00011040"/>
    </source>
</evidence>
<dbReference type="FunFam" id="3.40.50.300:FF:000235">
    <property type="entry name" value="ATPase ASNA1"/>
    <property type="match status" value="1"/>
</dbReference>
<keyword evidence="7 8" id="KW-0067">ATP-binding</keyword>
<proteinExistence type="inferred from homology"/>
<dbReference type="CDD" id="cd02035">
    <property type="entry name" value="ArsA"/>
    <property type="match status" value="1"/>
</dbReference>
<sequence>MAAGVAGWGVEAEEFEDAPDVEPLEPTLSNIIEQRSLKWIFVGGKGGVGKTTCSCSLAVQLSKGRESVLIISTDPAHNISDAFDQKFSKVPTKVKGYDNLFAMEIDPSLGVAELPDEFFEEDNMLSMGKKMMQEAMSAFPGIDEAMSYAEVMRLVKGMNFSVVVFDTAPTGHTLRLLNFPTIVERGLGRLMQIKNQISPFISQMCNMLGLGDMNADQLASKLEETLPVIRSVSEQFKDPEQTTFICVCIAEFLSLYETERLIQELAKCKIDTHNIIVNQLVFPDPEKPCRMCEARHKIQAKYLDQVRVPAPPTQEPGLAAQPISSLTFRSTLPSGPLPSLLPSPPLHLFHPNSGSRTVAGLGPCDPGEWEIQPSALHPHWCHPDL</sequence>
<dbReference type="GO" id="GO:0019885">
    <property type="term" value="P:antigen processing and presentation of endogenous peptide antigen via MHC class I"/>
    <property type="evidence" value="ECO:0007669"/>
    <property type="project" value="Ensembl"/>
</dbReference>
<dbReference type="NCBIfam" id="TIGR00345">
    <property type="entry name" value="GET3_arsA_TRC40"/>
    <property type="match status" value="1"/>
</dbReference>
<dbReference type="InterPro" id="IPR025723">
    <property type="entry name" value="ArsA/GET3_ATPase-like"/>
</dbReference>
<keyword evidence="2 8" id="KW-0813">Transport</keyword>